<sequence>MIAEFNEAVNMTPAQLERWLEREESRQVGQKDGGGESTGHASGRYIVELQRKKKGELTDEDVAHMRKVVGYVRRHLAQRPSGDVRESPWRYSLMNWGHDPCGDGGSTG</sequence>
<evidence type="ECO:0000313" key="2">
    <source>
        <dbReference type="EMBL" id="RCG25307.1"/>
    </source>
</evidence>
<dbReference type="InterPro" id="IPR021487">
    <property type="entry name" value="DUF3140"/>
</dbReference>
<evidence type="ECO:0000313" key="3">
    <source>
        <dbReference type="Proteomes" id="UP000253507"/>
    </source>
</evidence>
<dbReference type="Proteomes" id="UP000253507">
    <property type="component" value="Unassembled WGS sequence"/>
</dbReference>
<name>A0A367F6K5_9ACTN</name>
<keyword evidence="3" id="KW-1185">Reference proteome</keyword>
<protein>
    <submittedName>
        <fullName evidence="2">DUF3140 domain-containing protein</fullName>
    </submittedName>
</protein>
<proteinExistence type="predicted"/>
<gene>
    <name evidence="2" type="ORF">DQ392_01685</name>
</gene>
<dbReference type="Pfam" id="PF11338">
    <property type="entry name" value="DUF3140"/>
    <property type="match status" value="1"/>
</dbReference>
<reference evidence="2 3" key="1">
    <citation type="submission" date="2018-06" db="EMBL/GenBank/DDBJ databases">
        <title>Streptomyces reniochalinae sp. nov. and Streptomyces diacarnus sp. nov. from marine sponges.</title>
        <authorList>
            <person name="Li L."/>
        </authorList>
    </citation>
    <scope>NUCLEOTIDE SEQUENCE [LARGE SCALE GENOMIC DNA]</scope>
    <source>
        <strain evidence="2 3">LHW50302</strain>
    </source>
</reference>
<dbReference type="PANTHER" id="PTHR40630:SF1">
    <property type="entry name" value="DNA-BINDING PROTEIN"/>
    <property type="match status" value="1"/>
</dbReference>
<feature type="region of interest" description="Disordered" evidence="1">
    <location>
        <begin position="21"/>
        <end position="44"/>
    </location>
</feature>
<evidence type="ECO:0000256" key="1">
    <source>
        <dbReference type="SAM" id="MobiDB-lite"/>
    </source>
</evidence>
<organism evidence="2 3">
    <name type="scientific">Streptomyces reniochalinae</name>
    <dbReference type="NCBI Taxonomy" id="2250578"/>
    <lineage>
        <taxon>Bacteria</taxon>
        <taxon>Bacillati</taxon>
        <taxon>Actinomycetota</taxon>
        <taxon>Actinomycetes</taxon>
        <taxon>Kitasatosporales</taxon>
        <taxon>Streptomycetaceae</taxon>
        <taxon>Streptomyces</taxon>
    </lineage>
</organism>
<comment type="caution">
    <text evidence="2">The sequence shown here is derived from an EMBL/GenBank/DDBJ whole genome shotgun (WGS) entry which is preliminary data.</text>
</comment>
<dbReference type="PANTHER" id="PTHR40630">
    <property type="entry name" value="POSSIBLE DNA-BINDING PROTEIN"/>
    <property type="match status" value="1"/>
</dbReference>
<dbReference type="AlphaFoldDB" id="A0A367F6K5"/>
<dbReference type="EMBL" id="QOIM01000018">
    <property type="protein sequence ID" value="RCG25307.1"/>
    <property type="molecule type" value="Genomic_DNA"/>
</dbReference>
<dbReference type="OrthoDB" id="513524at2"/>
<accession>A0A367F6K5</accession>